<accession>A0A845F3R4</accession>
<feature type="transmembrane region" description="Helical" evidence="8">
    <location>
        <begin position="12"/>
        <end position="33"/>
    </location>
</feature>
<dbReference type="Proteomes" id="UP000447833">
    <property type="component" value="Unassembled WGS sequence"/>
</dbReference>
<reference evidence="9 10" key="1">
    <citation type="submission" date="2019-11" db="EMBL/GenBank/DDBJ databases">
        <title>Genome sequences of 17 halophilic strains isolated from different environments.</title>
        <authorList>
            <person name="Furrow R.E."/>
        </authorList>
    </citation>
    <scope>NUCLEOTIDE SEQUENCE [LARGE SCALE GENOMIC DNA]</scope>
    <source>
        <strain evidence="9 10">22506_14_FS</strain>
    </source>
</reference>
<evidence type="ECO:0000313" key="9">
    <source>
        <dbReference type="EMBL" id="MYL65603.1"/>
    </source>
</evidence>
<feature type="transmembrane region" description="Helical" evidence="8">
    <location>
        <begin position="338"/>
        <end position="356"/>
    </location>
</feature>
<dbReference type="NCBIfam" id="TIGR00912">
    <property type="entry name" value="2A0309"/>
    <property type="match status" value="1"/>
</dbReference>
<dbReference type="GO" id="GO:0009847">
    <property type="term" value="P:spore germination"/>
    <property type="evidence" value="ECO:0007669"/>
    <property type="project" value="InterPro"/>
</dbReference>
<dbReference type="GO" id="GO:0016020">
    <property type="term" value="C:membrane"/>
    <property type="evidence" value="ECO:0007669"/>
    <property type="project" value="UniProtKB-SubCell"/>
</dbReference>
<proteinExistence type="inferred from homology"/>
<keyword evidence="7 8" id="KW-0472">Membrane</keyword>
<evidence type="ECO:0000256" key="8">
    <source>
        <dbReference type="SAM" id="Phobius"/>
    </source>
</evidence>
<keyword evidence="5 8" id="KW-0812">Transmembrane</keyword>
<feature type="transmembrane region" description="Helical" evidence="8">
    <location>
        <begin position="150"/>
        <end position="172"/>
    </location>
</feature>
<feature type="transmembrane region" description="Helical" evidence="8">
    <location>
        <begin position="45"/>
        <end position="64"/>
    </location>
</feature>
<feature type="transmembrane region" description="Helical" evidence="8">
    <location>
        <begin position="271"/>
        <end position="293"/>
    </location>
</feature>
<protein>
    <submittedName>
        <fullName evidence="9">GerAB/ArcD/ProY family transporter</fullName>
    </submittedName>
</protein>
<evidence type="ECO:0000313" key="10">
    <source>
        <dbReference type="Proteomes" id="UP000447833"/>
    </source>
</evidence>
<dbReference type="InterPro" id="IPR004761">
    <property type="entry name" value="Spore_GerAB"/>
</dbReference>
<evidence type="ECO:0000256" key="5">
    <source>
        <dbReference type="ARBA" id="ARBA00022692"/>
    </source>
</evidence>
<evidence type="ECO:0000256" key="4">
    <source>
        <dbReference type="ARBA" id="ARBA00022544"/>
    </source>
</evidence>
<evidence type="ECO:0000256" key="2">
    <source>
        <dbReference type="ARBA" id="ARBA00007998"/>
    </source>
</evidence>
<sequence length="362" mass="41368">MAGPEVKDQYKVSPFLVFYLVHSVQVGVGVMGFQRISTKYAGNDAWISVLAAGLSLNLIIFLIYKIMLKEKGDLISLHHNLFGKWIGGLLSLIVIAYFIAMGITVLRTYIEVVQVWMFPDLNKWIFGTVFLLLVYYCLSGGFRVVAGISFFGVVIPFYLILAMIFPLFYGHFRDLLPIFNHSLMEMYEGVKGASLSYLGFTTLFMYLPFIKEPEKSHRWAQGGHLLTVFIYTIVMITTIAFFSPEQLQKTVWATLTTWKIAEMPFVQRFEYIGIASWALVILPNLCITIWAAGRGIRRLSRVSQQSVTIPILVLILISSSLFARRESIDLLNQYTSKVGFYFVYIYVPFVFVFQYIKSKVGR</sequence>
<evidence type="ECO:0000256" key="1">
    <source>
        <dbReference type="ARBA" id="ARBA00004141"/>
    </source>
</evidence>
<name>A0A845F3R4_9BACL</name>
<keyword evidence="3" id="KW-0813">Transport</keyword>
<feature type="transmembrane region" description="Helical" evidence="8">
    <location>
        <begin position="192"/>
        <end position="210"/>
    </location>
</feature>
<evidence type="ECO:0000256" key="3">
    <source>
        <dbReference type="ARBA" id="ARBA00022448"/>
    </source>
</evidence>
<dbReference type="Pfam" id="PF03845">
    <property type="entry name" value="Spore_permease"/>
    <property type="match status" value="1"/>
</dbReference>
<feature type="transmembrane region" description="Helical" evidence="8">
    <location>
        <begin position="222"/>
        <end position="242"/>
    </location>
</feature>
<evidence type="ECO:0000256" key="6">
    <source>
        <dbReference type="ARBA" id="ARBA00022989"/>
    </source>
</evidence>
<keyword evidence="6 8" id="KW-1133">Transmembrane helix</keyword>
<comment type="subcellular location">
    <subcellularLocation>
        <location evidence="1">Membrane</location>
        <topology evidence="1">Multi-pass membrane protein</topology>
    </subcellularLocation>
</comment>
<feature type="transmembrane region" description="Helical" evidence="8">
    <location>
        <begin position="305"/>
        <end position="323"/>
    </location>
</feature>
<evidence type="ECO:0000256" key="7">
    <source>
        <dbReference type="ARBA" id="ARBA00023136"/>
    </source>
</evidence>
<dbReference type="PANTHER" id="PTHR34975:SF2">
    <property type="entry name" value="SPORE GERMINATION PROTEIN A2"/>
    <property type="match status" value="1"/>
</dbReference>
<feature type="transmembrane region" description="Helical" evidence="8">
    <location>
        <begin position="85"/>
        <end position="109"/>
    </location>
</feature>
<dbReference type="Gene3D" id="1.20.1740.10">
    <property type="entry name" value="Amino acid/polyamine transporter I"/>
    <property type="match status" value="1"/>
</dbReference>
<dbReference type="AlphaFoldDB" id="A0A845F3R4"/>
<dbReference type="EMBL" id="WMEY01000008">
    <property type="protein sequence ID" value="MYL65603.1"/>
    <property type="molecule type" value="Genomic_DNA"/>
</dbReference>
<dbReference type="RefSeq" id="WP_160921105.1">
    <property type="nucleotide sequence ID" value="NZ_WMEY01000008.1"/>
</dbReference>
<comment type="similarity">
    <text evidence="2">Belongs to the amino acid-polyamine-organocation (APC) superfamily. Spore germination protein (SGP) (TC 2.A.3.9) family.</text>
</comment>
<feature type="transmembrane region" description="Helical" evidence="8">
    <location>
        <begin position="121"/>
        <end position="138"/>
    </location>
</feature>
<comment type="caution">
    <text evidence="9">The sequence shown here is derived from an EMBL/GenBank/DDBJ whole genome shotgun (WGS) entry which is preliminary data.</text>
</comment>
<dbReference type="PANTHER" id="PTHR34975">
    <property type="entry name" value="SPORE GERMINATION PROTEIN A2"/>
    <property type="match status" value="1"/>
</dbReference>
<organism evidence="9 10">
    <name type="scientific">Guptibacillus hwajinpoensis</name>
    <dbReference type="NCBI Taxonomy" id="208199"/>
    <lineage>
        <taxon>Bacteria</taxon>
        <taxon>Bacillati</taxon>
        <taxon>Bacillota</taxon>
        <taxon>Bacilli</taxon>
        <taxon>Bacillales</taxon>
        <taxon>Guptibacillaceae</taxon>
        <taxon>Guptibacillus</taxon>
    </lineage>
</organism>
<keyword evidence="4" id="KW-0309">Germination</keyword>
<gene>
    <name evidence="9" type="ORF">GLW07_19775</name>
</gene>